<dbReference type="InterPro" id="IPR052288">
    <property type="entry name" value="GH45_Enzymes"/>
</dbReference>
<evidence type="ECO:0000256" key="3">
    <source>
        <dbReference type="ARBA" id="ARBA00012601"/>
    </source>
</evidence>
<gene>
    <name evidence="10" type="ORF">OC846_006896</name>
</gene>
<evidence type="ECO:0000256" key="1">
    <source>
        <dbReference type="ARBA" id="ARBA00000966"/>
    </source>
</evidence>
<keyword evidence="4" id="KW-0378">Hydrolase</keyword>
<keyword evidence="8" id="KW-0624">Polysaccharide degradation</keyword>
<sequence length="132" mass="14820">CYEIVFKEQPQKTLIFQALNAGEDYKYNQIDIQAPGGGVGVNNGCPKQWQSPPDGWGKRFGGVQSIEECSQLPEALRSGCEWRFNWLAPADHPHGINPTIQSMCRVKCPKEMTDRTGIMRHDDDDSWPAAAR</sequence>
<dbReference type="InterPro" id="IPR000334">
    <property type="entry name" value="Glyco_hydro_45"/>
</dbReference>
<dbReference type="GO" id="GO:0008810">
    <property type="term" value="F:cellulase activity"/>
    <property type="evidence" value="ECO:0007669"/>
    <property type="project" value="UniProtKB-EC"/>
</dbReference>
<evidence type="ECO:0000256" key="4">
    <source>
        <dbReference type="ARBA" id="ARBA00022801"/>
    </source>
</evidence>
<evidence type="ECO:0000256" key="2">
    <source>
        <dbReference type="ARBA" id="ARBA00007793"/>
    </source>
</evidence>
<name>A0AAN6GIL2_9BASI</name>
<evidence type="ECO:0000256" key="5">
    <source>
        <dbReference type="ARBA" id="ARBA00023001"/>
    </source>
</evidence>
<accession>A0AAN6GIL2</accession>
<comment type="similarity">
    <text evidence="2">Belongs to the glycosyl hydrolase 45 (cellulase K) family.</text>
</comment>
<evidence type="ECO:0000256" key="8">
    <source>
        <dbReference type="ARBA" id="ARBA00023326"/>
    </source>
</evidence>
<evidence type="ECO:0000259" key="9">
    <source>
        <dbReference type="Pfam" id="PF02015"/>
    </source>
</evidence>
<evidence type="ECO:0000313" key="10">
    <source>
        <dbReference type="EMBL" id="KAK0541936.1"/>
    </source>
</evidence>
<dbReference type="PANTHER" id="PTHR39730">
    <property type="entry name" value="ENDOGLUCANASE 1"/>
    <property type="match status" value="1"/>
</dbReference>
<dbReference type="PANTHER" id="PTHR39730:SF1">
    <property type="entry name" value="ENDOGLUCANASE 1"/>
    <property type="match status" value="1"/>
</dbReference>
<dbReference type="Gene3D" id="2.40.40.10">
    <property type="entry name" value="RlpA-like domain"/>
    <property type="match status" value="1"/>
</dbReference>
<feature type="non-terminal residue" evidence="10">
    <location>
        <position position="1"/>
    </location>
</feature>
<dbReference type="Pfam" id="PF02015">
    <property type="entry name" value="Glyco_hydro_45"/>
    <property type="match status" value="1"/>
</dbReference>
<dbReference type="EMBL" id="JAPDMZ010000686">
    <property type="protein sequence ID" value="KAK0541936.1"/>
    <property type="molecule type" value="Genomic_DNA"/>
</dbReference>
<keyword evidence="11" id="KW-1185">Reference proteome</keyword>
<comment type="catalytic activity">
    <reaction evidence="1">
        <text>Endohydrolysis of (1-&gt;4)-beta-D-glucosidic linkages in cellulose, lichenin and cereal beta-D-glucans.</text>
        <dbReference type="EC" id="3.2.1.4"/>
    </reaction>
</comment>
<reference evidence="10" key="1">
    <citation type="journal article" date="2023" name="PhytoFront">
        <title>Draft Genome Resources of Seven Strains of Tilletia horrida, Causal Agent of Kernel Smut of Rice.</title>
        <authorList>
            <person name="Khanal S."/>
            <person name="Antony Babu S."/>
            <person name="Zhou X.G."/>
        </authorList>
    </citation>
    <scope>NUCLEOTIDE SEQUENCE</scope>
    <source>
        <strain evidence="10">TX6</strain>
    </source>
</reference>
<dbReference type="SUPFAM" id="SSF50685">
    <property type="entry name" value="Barwin-like endoglucanases"/>
    <property type="match status" value="1"/>
</dbReference>
<protein>
    <recommendedName>
        <fullName evidence="3">cellulase</fullName>
        <ecNumber evidence="3">3.2.1.4</ecNumber>
    </recommendedName>
</protein>
<dbReference type="EC" id="3.2.1.4" evidence="3"/>
<keyword evidence="6" id="KW-0119">Carbohydrate metabolism</keyword>
<proteinExistence type="inferred from homology"/>
<organism evidence="10 11">
    <name type="scientific">Tilletia horrida</name>
    <dbReference type="NCBI Taxonomy" id="155126"/>
    <lineage>
        <taxon>Eukaryota</taxon>
        <taxon>Fungi</taxon>
        <taxon>Dikarya</taxon>
        <taxon>Basidiomycota</taxon>
        <taxon>Ustilaginomycotina</taxon>
        <taxon>Exobasidiomycetes</taxon>
        <taxon>Tilletiales</taxon>
        <taxon>Tilletiaceae</taxon>
        <taxon>Tilletia</taxon>
    </lineage>
</organism>
<feature type="domain" description="Glycosyl hydrolases family 45 active site" evidence="9">
    <location>
        <begin position="10"/>
        <end position="117"/>
    </location>
</feature>
<keyword evidence="5" id="KW-0136">Cellulose degradation</keyword>
<dbReference type="AlphaFoldDB" id="A0AAN6GIL2"/>
<dbReference type="InterPro" id="IPR036908">
    <property type="entry name" value="RlpA-like_sf"/>
</dbReference>
<evidence type="ECO:0000313" key="11">
    <source>
        <dbReference type="Proteomes" id="UP001176517"/>
    </source>
</evidence>
<evidence type="ECO:0000256" key="7">
    <source>
        <dbReference type="ARBA" id="ARBA00023295"/>
    </source>
</evidence>
<keyword evidence="7" id="KW-0326">Glycosidase</keyword>
<evidence type="ECO:0000256" key="6">
    <source>
        <dbReference type="ARBA" id="ARBA00023277"/>
    </source>
</evidence>
<dbReference type="Proteomes" id="UP001176517">
    <property type="component" value="Unassembled WGS sequence"/>
</dbReference>
<comment type="caution">
    <text evidence="10">The sequence shown here is derived from an EMBL/GenBank/DDBJ whole genome shotgun (WGS) entry which is preliminary data.</text>
</comment>
<dbReference type="GO" id="GO:0030245">
    <property type="term" value="P:cellulose catabolic process"/>
    <property type="evidence" value="ECO:0007669"/>
    <property type="project" value="UniProtKB-KW"/>
</dbReference>